<dbReference type="Gene3D" id="3.30.710.10">
    <property type="entry name" value="Potassium Channel Kv1.1, Chain A"/>
    <property type="match status" value="1"/>
</dbReference>
<evidence type="ECO:0000259" key="4">
    <source>
        <dbReference type="PROSITE" id="PS50097"/>
    </source>
</evidence>
<feature type="region of interest" description="Disordered" evidence="3">
    <location>
        <begin position="776"/>
        <end position="798"/>
    </location>
</feature>
<dbReference type="InterPro" id="IPR000210">
    <property type="entry name" value="BTB/POZ_dom"/>
</dbReference>
<dbReference type="PANTHER" id="PTHR46672">
    <property type="entry name" value="OS08G0495500 PROTEIN-RELATED"/>
    <property type="match status" value="1"/>
</dbReference>
<dbReference type="EMBL" id="CM026422">
    <property type="protein sequence ID" value="KAG0589089.1"/>
    <property type="molecule type" value="Genomic_DNA"/>
</dbReference>
<dbReference type="SUPFAM" id="SSF54695">
    <property type="entry name" value="POZ domain"/>
    <property type="match status" value="1"/>
</dbReference>
<dbReference type="PROSITE" id="PS50097">
    <property type="entry name" value="BTB"/>
    <property type="match status" value="1"/>
</dbReference>
<feature type="compositionally biased region" description="Acidic residues" evidence="3">
    <location>
        <begin position="90"/>
        <end position="105"/>
    </location>
</feature>
<feature type="coiled-coil region" evidence="2">
    <location>
        <begin position="568"/>
        <end position="595"/>
    </location>
</feature>
<dbReference type="InterPro" id="IPR044714">
    <property type="entry name" value="AtSIBP1-like"/>
</dbReference>
<gene>
    <name evidence="5" type="ORF">KC19_2G290500</name>
</gene>
<feature type="compositionally biased region" description="Polar residues" evidence="3">
    <location>
        <begin position="11"/>
        <end position="22"/>
    </location>
</feature>
<reference evidence="5" key="1">
    <citation type="submission" date="2020-06" db="EMBL/GenBank/DDBJ databases">
        <title>WGS assembly of Ceratodon purpureus strain R40.</title>
        <authorList>
            <person name="Carey S.B."/>
            <person name="Jenkins J."/>
            <person name="Shu S."/>
            <person name="Lovell J.T."/>
            <person name="Sreedasyam A."/>
            <person name="Maumus F."/>
            <person name="Tiley G.P."/>
            <person name="Fernandez-Pozo N."/>
            <person name="Barry K."/>
            <person name="Chen C."/>
            <person name="Wang M."/>
            <person name="Lipzen A."/>
            <person name="Daum C."/>
            <person name="Saski C.A."/>
            <person name="Payton A.C."/>
            <person name="Mcbreen J.C."/>
            <person name="Conrad R.E."/>
            <person name="Kollar L.M."/>
            <person name="Olsson S."/>
            <person name="Huttunen S."/>
            <person name="Landis J.B."/>
            <person name="Wickett N.J."/>
            <person name="Johnson M.G."/>
            <person name="Rensing S.A."/>
            <person name="Grimwood J."/>
            <person name="Schmutz J."/>
            <person name="Mcdaniel S.F."/>
        </authorList>
    </citation>
    <scope>NUCLEOTIDE SEQUENCE</scope>
    <source>
        <strain evidence="5">R40</strain>
    </source>
</reference>
<dbReference type="InterPro" id="IPR011333">
    <property type="entry name" value="SKP1/BTB/POZ_sf"/>
</dbReference>
<dbReference type="SMART" id="SM00225">
    <property type="entry name" value="BTB"/>
    <property type="match status" value="1"/>
</dbReference>
<sequence length="838" mass="93484">MAGSMGELTINGGTSFSLTNSDPLPIVAHPHPHPHPEPQPLHSHPPPYDPLEHPHSLTLGHELVSNDEESEQNAAAMESVADVNSQDPGNMDEDDVPSDGEESDGNDMIGDSKAESFEQNSNAINGEDSQNGLRDERRSKRAESWARARFDAWRALNKKPTTETIEDLCDRDMKELGELVGLFLTQVRKQNGKEYPPETIGSLLRALGRVIRAHQEARIAETQVPEVPFNIMSDVRFKKARQAVSDNVASAGRLGLGKRRKRIDVLTLHDEAAMLALSTYKSTTAKGCSMRFAYFCTRNFFIRGPAELHELTDMDLTLGKDQHGEFLRYEKRPKSWSSDSPQSQPEKFSRPVTCYIEDVVSTYKIMVEHKPKWAEDEPPPRPFFLTDIKNPTSRTVWYTRSPVGVRTLASWLRMMTKETGLGGEYYTNKTGRTTGLGRLQYAGVPIDQDMLSTGPRVAGTYARDDPEFEGIRERAMQRIVSGELDKSTGRLIDWSKALALEMELSKKPQSAGTSIQTVAIQSYSRDLCTNLCCQDVGSEGSEPTMYKESIGCDTCKQDTHSKDSYEQHRALVVELEKTKERLVHLERRLQGKEFDGAGNPDHLPPPYSDVVFETGEGRKVYGHKAVLASQSEVFKAMFSIPMVDGSPIQMEMSYTALDAFILFFYRATVNQCVLRSHLVELLQAADKYGVGSLKSLCEQEILQSLSPTKVLVTYVVGWRHNSDVVKEGVIDYAAKEIDDVSALEGYDTFSKKCPEAVMELYDGVVKRLKRKIPRQEPLSTIQGQPAADEACTGDDTDLEPAAKRLKSLQGSEPCEYVDKDVDSQEQVLPLVQTASGEW</sequence>
<keyword evidence="6" id="KW-1185">Reference proteome</keyword>
<proteinExistence type="predicted"/>
<accession>A0A8T0J1S9</accession>
<dbReference type="Pfam" id="PF00651">
    <property type="entry name" value="BTB"/>
    <property type="match status" value="1"/>
</dbReference>
<evidence type="ECO:0000313" key="5">
    <source>
        <dbReference type="EMBL" id="KAG0589089.1"/>
    </source>
</evidence>
<feature type="domain" description="BTB" evidence="4">
    <location>
        <begin position="608"/>
        <end position="670"/>
    </location>
</feature>
<feature type="compositionally biased region" description="Pro residues" evidence="3">
    <location>
        <begin position="37"/>
        <end position="49"/>
    </location>
</feature>
<organism evidence="5 6">
    <name type="scientific">Ceratodon purpureus</name>
    <name type="common">Fire moss</name>
    <name type="synonym">Dicranum purpureum</name>
    <dbReference type="NCBI Taxonomy" id="3225"/>
    <lineage>
        <taxon>Eukaryota</taxon>
        <taxon>Viridiplantae</taxon>
        <taxon>Streptophyta</taxon>
        <taxon>Embryophyta</taxon>
        <taxon>Bryophyta</taxon>
        <taxon>Bryophytina</taxon>
        <taxon>Bryopsida</taxon>
        <taxon>Dicranidae</taxon>
        <taxon>Pseudoditrichales</taxon>
        <taxon>Ditrichaceae</taxon>
        <taxon>Ceratodon</taxon>
    </lineage>
</organism>
<feature type="compositionally biased region" description="Polar residues" evidence="3">
    <location>
        <begin position="117"/>
        <end position="132"/>
    </location>
</feature>
<comment type="caution">
    <text evidence="5">The sequence shown here is derived from an EMBL/GenBank/DDBJ whole genome shotgun (WGS) entry which is preliminary data.</text>
</comment>
<evidence type="ECO:0000256" key="2">
    <source>
        <dbReference type="SAM" id="Coils"/>
    </source>
</evidence>
<evidence type="ECO:0000256" key="3">
    <source>
        <dbReference type="SAM" id="MobiDB-lite"/>
    </source>
</evidence>
<comment type="pathway">
    <text evidence="1">Protein modification; protein ubiquitination.</text>
</comment>
<dbReference type="Proteomes" id="UP000822688">
    <property type="component" value="Chromosome 2"/>
</dbReference>
<dbReference type="Gene3D" id="1.25.40.420">
    <property type="match status" value="1"/>
</dbReference>
<keyword evidence="2" id="KW-0175">Coiled coil</keyword>
<dbReference type="PANTHER" id="PTHR46672:SF1">
    <property type="entry name" value="OS08G0103600 PROTEIN"/>
    <property type="match status" value="1"/>
</dbReference>
<protein>
    <recommendedName>
        <fullName evidence="4">BTB domain-containing protein</fullName>
    </recommendedName>
</protein>
<name>A0A8T0J1S9_CERPU</name>
<dbReference type="AlphaFoldDB" id="A0A8T0J1S9"/>
<evidence type="ECO:0000313" key="6">
    <source>
        <dbReference type="Proteomes" id="UP000822688"/>
    </source>
</evidence>
<feature type="region of interest" description="Disordered" evidence="3">
    <location>
        <begin position="1"/>
        <end position="139"/>
    </location>
</feature>
<evidence type="ECO:0000256" key="1">
    <source>
        <dbReference type="ARBA" id="ARBA00004906"/>
    </source>
</evidence>
<dbReference type="OrthoDB" id="1878800at2759"/>